<dbReference type="AlphaFoldDB" id="A0A0E0GE93"/>
<evidence type="ECO:0000313" key="1">
    <source>
        <dbReference type="EnsemblPlants" id="ONIVA02G38470.1"/>
    </source>
</evidence>
<dbReference type="Proteomes" id="UP000006591">
    <property type="component" value="Chromosome 2"/>
</dbReference>
<dbReference type="OMA" id="ARMAMEV"/>
<proteinExistence type="predicted"/>
<dbReference type="EnsemblPlants" id="ONIVA02G38470.1">
    <property type="protein sequence ID" value="ONIVA02G38470.1"/>
    <property type="gene ID" value="ONIVA02G38470"/>
</dbReference>
<dbReference type="InterPro" id="IPR044997">
    <property type="entry name" value="F-box_plant"/>
</dbReference>
<organism evidence="1">
    <name type="scientific">Oryza nivara</name>
    <name type="common">Indian wild rice</name>
    <name type="synonym">Oryza sativa f. spontanea</name>
    <dbReference type="NCBI Taxonomy" id="4536"/>
    <lineage>
        <taxon>Eukaryota</taxon>
        <taxon>Viridiplantae</taxon>
        <taxon>Streptophyta</taxon>
        <taxon>Embryophyta</taxon>
        <taxon>Tracheophyta</taxon>
        <taxon>Spermatophyta</taxon>
        <taxon>Magnoliopsida</taxon>
        <taxon>Liliopsida</taxon>
        <taxon>Poales</taxon>
        <taxon>Poaceae</taxon>
        <taxon>BOP clade</taxon>
        <taxon>Oryzoideae</taxon>
        <taxon>Oryzeae</taxon>
        <taxon>Oryzinae</taxon>
        <taxon>Oryza</taxon>
    </lineage>
</organism>
<reference evidence="1" key="1">
    <citation type="submission" date="2015-04" db="UniProtKB">
        <authorList>
            <consortium name="EnsemblPlants"/>
        </authorList>
    </citation>
    <scope>IDENTIFICATION</scope>
    <source>
        <strain evidence="1">SL10</strain>
    </source>
</reference>
<protein>
    <recommendedName>
        <fullName evidence="3">F-box domain-containing protein</fullName>
    </recommendedName>
</protein>
<evidence type="ECO:0000313" key="2">
    <source>
        <dbReference type="Proteomes" id="UP000006591"/>
    </source>
</evidence>
<accession>A0A0E0GE93</accession>
<reference evidence="1" key="2">
    <citation type="submission" date="2018-04" db="EMBL/GenBank/DDBJ databases">
        <title>OnivRS2 (Oryza nivara Reference Sequence Version 2).</title>
        <authorList>
            <person name="Zhang J."/>
            <person name="Kudrna D."/>
            <person name="Lee S."/>
            <person name="Talag J."/>
            <person name="Rajasekar S."/>
            <person name="Welchert J."/>
            <person name="Hsing Y.-I."/>
            <person name="Wing R.A."/>
        </authorList>
    </citation>
    <scope>NUCLEOTIDE SEQUENCE [LARGE SCALE GENOMIC DNA]</scope>
    <source>
        <strain evidence="1">SL10</strain>
    </source>
</reference>
<name>A0A0E0GE93_ORYNI</name>
<dbReference type="PANTHER" id="PTHR32153">
    <property type="entry name" value="OJ000223_09.16 PROTEIN"/>
    <property type="match status" value="1"/>
</dbReference>
<dbReference type="HOGENOM" id="CLU_024168_2_1_1"/>
<evidence type="ECO:0008006" key="3">
    <source>
        <dbReference type="Google" id="ProtNLM"/>
    </source>
</evidence>
<dbReference type="Gramene" id="ONIVA02G38470.1">
    <property type="protein sequence ID" value="ONIVA02G38470.1"/>
    <property type="gene ID" value="ONIVA02G38470"/>
</dbReference>
<sequence length="350" mass="38206">MVVDDGEQRACTAAAGDGDGGGDDHLSGLLDDVLLDILEKVVMDGDAHAAARTCILSRWWRHLPWHDITTVSLDVDDFIPDKENACTTGNLAAALASFLAAPPSKRAIDKLHLKLVLTTDDDRVHRVGALVGHAFDTGRVKAGAVELEILAESACAFVDDDDEEQKRLMLGNGRRFTRLRRACPGAFRSLARLTVHNLWFDGGDTAATITHLLHGCPALEYLDMFYCGFVPFSVMTIDAPPESRLATLVFDQCHAAGIELVNAPKLLRVARRRAGGLTDNHVCSAEWRKRWPSPPARQPSPGFKHHHLAELRIRHAFGVAVDLPFARMAMEVAVNLELLAMGVESLECDG</sequence>
<keyword evidence="2" id="KW-1185">Reference proteome</keyword>